<keyword evidence="2" id="KW-1185">Reference proteome</keyword>
<dbReference type="GO" id="GO:0004494">
    <property type="term" value="F:methylmalonyl-CoA mutase activity"/>
    <property type="evidence" value="ECO:0007669"/>
    <property type="project" value="TreeGrafter"/>
</dbReference>
<evidence type="ECO:0000259" key="1">
    <source>
        <dbReference type="Pfam" id="PF01642"/>
    </source>
</evidence>
<protein>
    <submittedName>
        <fullName evidence="3">METMALONYL_COA_MUTASE domain-containing protein</fullName>
    </submittedName>
</protein>
<evidence type="ECO:0000313" key="3">
    <source>
        <dbReference type="WBParaSite" id="ALUE_0000092301-mRNA-1"/>
    </source>
</evidence>
<dbReference type="PANTHER" id="PTHR48101">
    <property type="entry name" value="METHYLMALONYL-COA MUTASE, MITOCHONDRIAL-RELATED"/>
    <property type="match status" value="1"/>
</dbReference>
<sequence>IVGVNKYRLEKEQRIEVLQIDNAKVRESQIAKLKHIKENRDADRARRALENITEVAKSNGNLMDAAIEAASARCTVGEISDAMEKVFSRFVVVFFFFESIADQKSCWNLSFVLKFTLHYNCKFLQRVDFFFLSLKFLDV</sequence>
<dbReference type="Proteomes" id="UP000036681">
    <property type="component" value="Unplaced"/>
</dbReference>
<organism evidence="2 3">
    <name type="scientific">Ascaris lumbricoides</name>
    <name type="common">Giant roundworm</name>
    <dbReference type="NCBI Taxonomy" id="6252"/>
    <lineage>
        <taxon>Eukaryota</taxon>
        <taxon>Metazoa</taxon>
        <taxon>Ecdysozoa</taxon>
        <taxon>Nematoda</taxon>
        <taxon>Chromadorea</taxon>
        <taxon>Rhabditida</taxon>
        <taxon>Spirurina</taxon>
        <taxon>Ascaridomorpha</taxon>
        <taxon>Ascaridoidea</taxon>
        <taxon>Ascarididae</taxon>
        <taxon>Ascaris</taxon>
    </lineage>
</organism>
<accession>A0A0M3HHC8</accession>
<name>A0A0M3HHC8_ASCLU</name>
<feature type="domain" description="Methylmalonyl-CoA mutase alpha/beta chain catalytic" evidence="1">
    <location>
        <begin position="1"/>
        <end position="88"/>
    </location>
</feature>
<dbReference type="GO" id="GO:0019678">
    <property type="term" value="P:propionate metabolic process, methylmalonyl pathway"/>
    <property type="evidence" value="ECO:0007669"/>
    <property type="project" value="TreeGrafter"/>
</dbReference>
<dbReference type="AlphaFoldDB" id="A0A0M3HHC8"/>
<dbReference type="InterPro" id="IPR016176">
    <property type="entry name" value="Cbl-dep_enz_cat"/>
</dbReference>
<reference evidence="3" key="1">
    <citation type="submission" date="2017-02" db="UniProtKB">
        <authorList>
            <consortium name="WormBaseParasite"/>
        </authorList>
    </citation>
    <scope>IDENTIFICATION</scope>
</reference>
<dbReference type="InterPro" id="IPR006099">
    <property type="entry name" value="MeMalonylCoA_mutase_a/b_cat"/>
</dbReference>
<dbReference type="Gene3D" id="3.20.20.240">
    <property type="entry name" value="Methylmalonyl-CoA mutase"/>
    <property type="match status" value="1"/>
</dbReference>
<dbReference type="GO" id="GO:0005739">
    <property type="term" value="C:mitochondrion"/>
    <property type="evidence" value="ECO:0007669"/>
    <property type="project" value="TreeGrafter"/>
</dbReference>
<proteinExistence type="predicted"/>
<dbReference type="SUPFAM" id="SSF51703">
    <property type="entry name" value="Cobalamin (vitamin B12)-dependent enzymes"/>
    <property type="match status" value="1"/>
</dbReference>
<dbReference type="WBParaSite" id="ALUE_0000092301-mRNA-1">
    <property type="protein sequence ID" value="ALUE_0000092301-mRNA-1"/>
    <property type="gene ID" value="ALUE_0000092301"/>
</dbReference>
<dbReference type="PANTHER" id="PTHR48101:SF4">
    <property type="entry name" value="METHYLMALONYL-COA MUTASE, MITOCHONDRIAL"/>
    <property type="match status" value="1"/>
</dbReference>
<dbReference type="Pfam" id="PF01642">
    <property type="entry name" value="MM_CoA_mutase"/>
    <property type="match status" value="1"/>
</dbReference>
<evidence type="ECO:0000313" key="2">
    <source>
        <dbReference type="Proteomes" id="UP000036681"/>
    </source>
</evidence>
<dbReference type="GO" id="GO:0031419">
    <property type="term" value="F:cobalamin binding"/>
    <property type="evidence" value="ECO:0007669"/>
    <property type="project" value="InterPro"/>
</dbReference>